<keyword evidence="10" id="KW-1185">Reference proteome</keyword>
<dbReference type="NCBIfam" id="TIGR00761">
    <property type="entry name" value="argB"/>
    <property type="match status" value="1"/>
</dbReference>
<dbReference type="InterPro" id="IPR004662">
    <property type="entry name" value="AcgluKinase_fam"/>
</dbReference>
<name>A0AAD6I5M7_PENCN</name>
<dbReference type="GO" id="GO:0005759">
    <property type="term" value="C:mitochondrial matrix"/>
    <property type="evidence" value="ECO:0007669"/>
    <property type="project" value="TreeGrafter"/>
</dbReference>
<evidence type="ECO:0000256" key="7">
    <source>
        <dbReference type="ARBA" id="ARBA00029440"/>
    </source>
</evidence>
<dbReference type="PANTHER" id="PTHR23342:SF0">
    <property type="entry name" value="N-ACETYLGLUTAMATE SYNTHASE, MITOCHONDRIAL"/>
    <property type="match status" value="1"/>
</dbReference>
<keyword evidence="4" id="KW-0547">Nucleotide-binding</keyword>
<dbReference type="AlphaFoldDB" id="A0AAD6I5M7"/>
<keyword evidence="3" id="KW-0808">Transferase</keyword>
<dbReference type="GO" id="GO:0006526">
    <property type="term" value="P:L-arginine biosynthetic process"/>
    <property type="evidence" value="ECO:0007669"/>
    <property type="project" value="UniProtKB-KW"/>
</dbReference>
<evidence type="ECO:0000256" key="5">
    <source>
        <dbReference type="ARBA" id="ARBA00022777"/>
    </source>
</evidence>
<comment type="pathway">
    <text evidence="7">Amino-acid biosynthesis.</text>
</comment>
<keyword evidence="6" id="KW-0067">ATP-binding</keyword>
<reference evidence="9" key="2">
    <citation type="submission" date="2023-01" db="EMBL/GenBank/DDBJ databases">
        <authorList>
            <person name="Petersen C."/>
        </authorList>
    </citation>
    <scope>NUCLEOTIDE SEQUENCE</scope>
    <source>
        <strain evidence="9">IBT 15450</strain>
    </source>
</reference>
<dbReference type="GO" id="GO:0003991">
    <property type="term" value="F:acetylglutamate kinase activity"/>
    <property type="evidence" value="ECO:0007669"/>
    <property type="project" value="TreeGrafter"/>
</dbReference>
<dbReference type="Pfam" id="PF00696">
    <property type="entry name" value="AA_kinase"/>
    <property type="match status" value="1"/>
</dbReference>
<accession>A0AAD6I5M7</accession>
<protein>
    <submittedName>
        <fullName evidence="9">Protein arg-6 mitochondrial</fullName>
    </submittedName>
</protein>
<evidence type="ECO:0000256" key="1">
    <source>
        <dbReference type="ARBA" id="ARBA00022571"/>
    </source>
</evidence>
<evidence type="ECO:0000313" key="10">
    <source>
        <dbReference type="Proteomes" id="UP001219568"/>
    </source>
</evidence>
<dbReference type="GO" id="GO:0005524">
    <property type="term" value="F:ATP binding"/>
    <property type="evidence" value="ECO:0007669"/>
    <property type="project" value="UniProtKB-KW"/>
</dbReference>
<dbReference type="PANTHER" id="PTHR23342">
    <property type="entry name" value="N-ACETYLGLUTAMATE SYNTHASE"/>
    <property type="match status" value="1"/>
</dbReference>
<sequence>MLPRVGDQDAVPSLHASFHQAPPIAVSTPLRQGRPHSRAADPLLSSTRSTVVHLRSNIGSKGEAQQYLSHFSSVSPQQFAVIKASGAIITEHLQTLSLALAFLNHVGLYPIVVHGAGPQLNRTIQAAGAEPQFENGIRVTDGKTPSLARKLIPEENIKLVEEPERMGVHARPITAGVVLADYLDKLKYNLVSTINGVKKKPSESAIAAGCLPILTSMAETPDGQMLSVNANVAAGELAGALEPLKIVYLTEKDDLFNGDTGENISAINLDEEYDHLVTQWWVRHGTRLKIKESKMLLSDLPRSSSVAIIHPARNTTDAKRRGRSTNL</sequence>
<evidence type="ECO:0000313" key="9">
    <source>
        <dbReference type="EMBL" id="KAJ6034189.1"/>
    </source>
</evidence>
<evidence type="ECO:0000256" key="6">
    <source>
        <dbReference type="ARBA" id="ARBA00022840"/>
    </source>
</evidence>
<keyword evidence="2" id="KW-0028">Amino-acid biosynthesis</keyword>
<dbReference type="Gene3D" id="3.40.1160.10">
    <property type="entry name" value="Acetylglutamate kinase-like"/>
    <property type="match status" value="1"/>
</dbReference>
<feature type="domain" description="Aspartate/glutamate/uridylate kinase" evidence="8">
    <location>
        <begin position="79"/>
        <end position="295"/>
    </location>
</feature>
<dbReference type="GO" id="GO:0003942">
    <property type="term" value="F:N-acetyl-gamma-glutamyl-phosphate reductase activity"/>
    <property type="evidence" value="ECO:0007669"/>
    <property type="project" value="TreeGrafter"/>
</dbReference>
<organism evidence="9 10">
    <name type="scientific">Penicillium canescens</name>
    <dbReference type="NCBI Taxonomy" id="5083"/>
    <lineage>
        <taxon>Eukaryota</taxon>
        <taxon>Fungi</taxon>
        <taxon>Dikarya</taxon>
        <taxon>Ascomycota</taxon>
        <taxon>Pezizomycotina</taxon>
        <taxon>Eurotiomycetes</taxon>
        <taxon>Eurotiomycetidae</taxon>
        <taxon>Eurotiales</taxon>
        <taxon>Aspergillaceae</taxon>
        <taxon>Penicillium</taxon>
    </lineage>
</organism>
<evidence type="ECO:0000256" key="2">
    <source>
        <dbReference type="ARBA" id="ARBA00022605"/>
    </source>
</evidence>
<evidence type="ECO:0000256" key="3">
    <source>
        <dbReference type="ARBA" id="ARBA00022679"/>
    </source>
</evidence>
<dbReference type="InterPro" id="IPR036393">
    <property type="entry name" value="AceGlu_kinase-like_sf"/>
</dbReference>
<comment type="caution">
    <text evidence="9">The sequence shown here is derived from an EMBL/GenBank/DDBJ whole genome shotgun (WGS) entry which is preliminary data.</text>
</comment>
<dbReference type="EMBL" id="JAQJZL010000011">
    <property type="protein sequence ID" value="KAJ6034189.1"/>
    <property type="molecule type" value="Genomic_DNA"/>
</dbReference>
<evidence type="ECO:0000259" key="8">
    <source>
        <dbReference type="Pfam" id="PF00696"/>
    </source>
</evidence>
<gene>
    <name evidence="9" type="ORF">N7460_009901</name>
</gene>
<reference evidence="9" key="1">
    <citation type="journal article" date="2023" name="IMA Fungus">
        <title>Comparative genomic study of the Penicillium genus elucidates a diverse pangenome and 15 lateral gene transfer events.</title>
        <authorList>
            <person name="Petersen C."/>
            <person name="Sorensen T."/>
            <person name="Nielsen M.R."/>
            <person name="Sondergaard T.E."/>
            <person name="Sorensen J.L."/>
            <person name="Fitzpatrick D.A."/>
            <person name="Frisvad J.C."/>
            <person name="Nielsen K.L."/>
        </authorList>
    </citation>
    <scope>NUCLEOTIDE SEQUENCE</scope>
    <source>
        <strain evidence="9">IBT 15450</strain>
    </source>
</reference>
<dbReference type="Proteomes" id="UP001219568">
    <property type="component" value="Unassembled WGS sequence"/>
</dbReference>
<evidence type="ECO:0000256" key="4">
    <source>
        <dbReference type="ARBA" id="ARBA00022741"/>
    </source>
</evidence>
<dbReference type="InterPro" id="IPR001048">
    <property type="entry name" value="Asp/Glu/Uridylate_kinase"/>
</dbReference>
<keyword evidence="1" id="KW-0055">Arginine biosynthesis</keyword>
<proteinExistence type="predicted"/>
<dbReference type="SUPFAM" id="SSF53633">
    <property type="entry name" value="Carbamate kinase-like"/>
    <property type="match status" value="1"/>
</dbReference>
<keyword evidence="5" id="KW-0418">Kinase</keyword>